<dbReference type="InterPro" id="IPR036986">
    <property type="entry name" value="S4_RNA-bd_sf"/>
</dbReference>
<dbReference type="Gene3D" id="3.10.290.10">
    <property type="entry name" value="RNA-binding S4 domain"/>
    <property type="match status" value="1"/>
</dbReference>
<name>A0A2T1C3I2_9CYAN</name>
<comment type="similarity">
    <text evidence="1 5">Belongs to the pseudouridine synthase RsuA family.</text>
</comment>
<dbReference type="PANTHER" id="PTHR47683">
    <property type="entry name" value="PSEUDOURIDINE SYNTHASE FAMILY PROTEIN-RELATED"/>
    <property type="match status" value="1"/>
</dbReference>
<dbReference type="GO" id="GO:0003723">
    <property type="term" value="F:RNA binding"/>
    <property type="evidence" value="ECO:0007669"/>
    <property type="project" value="UniProtKB-KW"/>
</dbReference>
<dbReference type="GO" id="GO:0120159">
    <property type="term" value="F:rRNA pseudouridine synthase activity"/>
    <property type="evidence" value="ECO:0007669"/>
    <property type="project" value="UniProtKB-ARBA"/>
</dbReference>
<evidence type="ECO:0000256" key="3">
    <source>
        <dbReference type="ARBA" id="ARBA00023235"/>
    </source>
</evidence>
<dbReference type="Gene3D" id="3.30.70.1560">
    <property type="entry name" value="Alpha-L RNA-binding motif"/>
    <property type="match status" value="1"/>
</dbReference>
<dbReference type="NCBIfam" id="TIGR00093">
    <property type="entry name" value="pseudouridine synthase"/>
    <property type="match status" value="1"/>
</dbReference>
<dbReference type="InterPro" id="IPR050343">
    <property type="entry name" value="RsuA_PseudoU_synthase"/>
</dbReference>
<evidence type="ECO:0000256" key="1">
    <source>
        <dbReference type="ARBA" id="ARBA00008348"/>
    </source>
</evidence>
<dbReference type="Pfam" id="PF00849">
    <property type="entry name" value="PseudoU_synth_2"/>
    <property type="match status" value="1"/>
</dbReference>
<dbReference type="Proteomes" id="UP000238762">
    <property type="component" value="Unassembled WGS sequence"/>
</dbReference>
<dbReference type="InterPro" id="IPR020094">
    <property type="entry name" value="TruA/RsuA/RluB/E/F_N"/>
</dbReference>
<evidence type="ECO:0000313" key="7">
    <source>
        <dbReference type="EMBL" id="PSB02822.1"/>
    </source>
</evidence>
<dbReference type="InterPro" id="IPR002942">
    <property type="entry name" value="S4_RNA-bd"/>
</dbReference>
<organism evidence="7 8">
    <name type="scientific">Merismopedia glauca CCAP 1448/3</name>
    <dbReference type="NCBI Taxonomy" id="1296344"/>
    <lineage>
        <taxon>Bacteria</taxon>
        <taxon>Bacillati</taxon>
        <taxon>Cyanobacteriota</taxon>
        <taxon>Cyanophyceae</taxon>
        <taxon>Synechococcales</taxon>
        <taxon>Merismopediaceae</taxon>
        <taxon>Merismopedia</taxon>
    </lineage>
</organism>
<dbReference type="RefSeq" id="WP_106288774.1">
    <property type="nucleotide sequence ID" value="NZ_CAWNTC010000038.1"/>
</dbReference>
<dbReference type="CDD" id="cd02870">
    <property type="entry name" value="PseudoU_synth_RsuA_like"/>
    <property type="match status" value="1"/>
</dbReference>
<dbReference type="PROSITE" id="PS01149">
    <property type="entry name" value="PSI_RSU"/>
    <property type="match status" value="1"/>
</dbReference>
<dbReference type="InterPro" id="IPR020103">
    <property type="entry name" value="PsdUridine_synth_cat_dom_sf"/>
</dbReference>
<keyword evidence="2 4" id="KW-0694">RNA-binding</keyword>
<dbReference type="InterPro" id="IPR018496">
    <property type="entry name" value="PsdUridine_synth_RsuA/RluB_CS"/>
</dbReference>
<evidence type="ECO:0000256" key="4">
    <source>
        <dbReference type="PROSITE-ProRule" id="PRU00182"/>
    </source>
</evidence>
<proteinExistence type="inferred from homology"/>
<keyword evidence="3 5" id="KW-0413">Isomerase</keyword>
<gene>
    <name evidence="7" type="ORF">C7B64_11385</name>
</gene>
<dbReference type="GO" id="GO:0005829">
    <property type="term" value="C:cytosol"/>
    <property type="evidence" value="ECO:0007669"/>
    <property type="project" value="UniProtKB-ARBA"/>
</dbReference>
<dbReference type="InterPro" id="IPR042092">
    <property type="entry name" value="PsdUridine_s_RsuA/RluB/E/F_cat"/>
</dbReference>
<dbReference type="AlphaFoldDB" id="A0A2T1C3I2"/>
<dbReference type="Pfam" id="PF01479">
    <property type="entry name" value="S4"/>
    <property type="match status" value="1"/>
</dbReference>
<keyword evidence="8" id="KW-1185">Reference proteome</keyword>
<reference evidence="7 8" key="1">
    <citation type="submission" date="2018-02" db="EMBL/GenBank/DDBJ databases">
        <authorList>
            <person name="Cohen D.B."/>
            <person name="Kent A.D."/>
        </authorList>
    </citation>
    <scope>NUCLEOTIDE SEQUENCE [LARGE SCALE GENOMIC DNA]</scope>
    <source>
        <strain evidence="7 8">CCAP 1448/3</strain>
    </source>
</reference>
<dbReference type="PANTHER" id="PTHR47683:SF2">
    <property type="entry name" value="RNA-BINDING S4 DOMAIN-CONTAINING PROTEIN"/>
    <property type="match status" value="1"/>
</dbReference>
<reference evidence="7 8" key="2">
    <citation type="submission" date="2018-03" db="EMBL/GenBank/DDBJ databases">
        <title>The ancient ancestry and fast evolution of plastids.</title>
        <authorList>
            <person name="Moore K.R."/>
            <person name="Magnabosco C."/>
            <person name="Momper L."/>
            <person name="Gold D.A."/>
            <person name="Bosak T."/>
            <person name="Fournier G.P."/>
        </authorList>
    </citation>
    <scope>NUCLEOTIDE SEQUENCE [LARGE SCALE GENOMIC DNA]</scope>
    <source>
        <strain evidence="7 8">CCAP 1448/3</strain>
    </source>
</reference>
<dbReference type="InterPro" id="IPR000748">
    <property type="entry name" value="PsdUridine_synth_RsuA/RluB/E/F"/>
</dbReference>
<evidence type="ECO:0000313" key="8">
    <source>
        <dbReference type="Proteomes" id="UP000238762"/>
    </source>
</evidence>
<evidence type="ECO:0000256" key="2">
    <source>
        <dbReference type="ARBA" id="ARBA00022884"/>
    </source>
</evidence>
<dbReference type="CDD" id="cd00165">
    <property type="entry name" value="S4"/>
    <property type="match status" value="1"/>
</dbReference>
<dbReference type="InterPro" id="IPR006145">
    <property type="entry name" value="PsdUridine_synth_RsuA/RluA"/>
</dbReference>
<dbReference type="EC" id="5.4.99.-" evidence="5"/>
<evidence type="ECO:0000256" key="5">
    <source>
        <dbReference type="RuleBase" id="RU003887"/>
    </source>
</evidence>
<evidence type="ECO:0000259" key="6">
    <source>
        <dbReference type="SMART" id="SM00363"/>
    </source>
</evidence>
<dbReference type="FunFam" id="3.10.290.10:FF:000003">
    <property type="entry name" value="Pseudouridine synthase"/>
    <property type="match status" value="1"/>
</dbReference>
<dbReference type="PROSITE" id="PS50889">
    <property type="entry name" value="S4"/>
    <property type="match status" value="1"/>
</dbReference>
<dbReference type="SMART" id="SM00363">
    <property type="entry name" value="S4"/>
    <property type="match status" value="1"/>
</dbReference>
<dbReference type="SUPFAM" id="SSF55174">
    <property type="entry name" value="Alpha-L RNA-binding motif"/>
    <property type="match status" value="1"/>
</dbReference>
<feature type="domain" description="RNA-binding S4" evidence="6">
    <location>
        <begin position="3"/>
        <end position="61"/>
    </location>
</feature>
<dbReference type="FunFam" id="3.30.70.1560:FF:000001">
    <property type="entry name" value="Pseudouridine synthase"/>
    <property type="match status" value="1"/>
</dbReference>
<sequence>MSQRLQKILSQWGVASRRHAERMILAGRIKVNGQTAQLGQNADPQVDRIEVDNCIIQPQGRPQLLYILLNKPLSTVTTCNDQRGRTTVLDLLPTELTHSQGLHPVGRLDAESTGALLLTNDGELTFGLTHPRHCIPKTYEVWVKGHPPESVLQLWREGVMLLGRKTLPASVKIIKEEDSQTLLQVILKEGRNRQIRRIAKQLGYPVIALHRTAIGSLNLKSDERSLASGKYRFLEPQEVQILQENIQQIFLDVEKI</sequence>
<dbReference type="Gene3D" id="3.30.70.580">
    <property type="entry name" value="Pseudouridine synthase I, catalytic domain, N-terminal subdomain"/>
    <property type="match status" value="1"/>
</dbReference>
<dbReference type="OrthoDB" id="9807213at2"/>
<dbReference type="EMBL" id="PVWJ01000048">
    <property type="protein sequence ID" value="PSB02822.1"/>
    <property type="molecule type" value="Genomic_DNA"/>
</dbReference>
<dbReference type="GO" id="GO:0000455">
    <property type="term" value="P:enzyme-directed rRNA pseudouridine synthesis"/>
    <property type="evidence" value="ECO:0007669"/>
    <property type="project" value="UniProtKB-ARBA"/>
</dbReference>
<comment type="caution">
    <text evidence="7">The sequence shown here is derived from an EMBL/GenBank/DDBJ whole genome shotgun (WGS) entry which is preliminary data.</text>
</comment>
<accession>A0A2T1C3I2</accession>
<dbReference type="SUPFAM" id="SSF55120">
    <property type="entry name" value="Pseudouridine synthase"/>
    <property type="match status" value="1"/>
</dbReference>
<protein>
    <recommendedName>
        <fullName evidence="5">Pseudouridine synthase</fullName>
        <ecNumber evidence="5">5.4.99.-</ecNumber>
    </recommendedName>
</protein>